<dbReference type="RefSeq" id="WP_320005347.1">
    <property type="nucleotide sequence ID" value="NZ_JAUHJS010000008.1"/>
</dbReference>
<name>A0ABT8F9D6_9BACT</name>
<evidence type="ECO:0000313" key="12">
    <source>
        <dbReference type="EMBL" id="MDN4166811.1"/>
    </source>
</evidence>
<feature type="domain" description="PPIase FKBP-type" evidence="11">
    <location>
        <begin position="6"/>
        <end position="84"/>
    </location>
</feature>
<dbReference type="PROSITE" id="PS50059">
    <property type="entry name" value="FKBP_PPIASE"/>
    <property type="match status" value="1"/>
</dbReference>
<keyword evidence="5 9" id="KW-0697">Rotamase</keyword>
<evidence type="ECO:0000256" key="1">
    <source>
        <dbReference type="ARBA" id="ARBA00000971"/>
    </source>
</evidence>
<evidence type="ECO:0000256" key="4">
    <source>
        <dbReference type="ARBA" id="ARBA00022490"/>
    </source>
</evidence>
<comment type="caution">
    <text evidence="12">The sequence shown here is derived from an EMBL/GenBank/DDBJ whole genome shotgun (WGS) entry which is preliminary data.</text>
</comment>
<keyword evidence="6" id="KW-0143">Chaperone</keyword>
<keyword evidence="4" id="KW-0963">Cytoplasm</keyword>
<evidence type="ECO:0000259" key="11">
    <source>
        <dbReference type="PROSITE" id="PS50059"/>
    </source>
</evidence>
<protein>
    <recommendedName>
        <fullName evidence="10">Peptidyl-prolyl cis-trans isomerase</fullName>
        <ecNumber evidence="10">5.2.1.8</ecNumber>
    </recommendedName>
</protein>
<evidence type="ECO:0000313" key="13">
    <source>
        <dbReference type="Proteomes" id="UP001168552"/>
    </source>
</evidence>
<proteinExistence type="inferred from homology"/>
<dbReference type="GO" id="GO:0003755">
    <property type="term" value="F:peptidyl-prolyl cis-trans isomerase activity"/>
    <property type="evidence" value="ECO:0007669"/>
    <property type="project" value="UniProtKB-EC"/>
</dbReference>
<keyword evidence="7 9" id="KW-0413">Isomerase</keyword>
<evidence type="ECO:0000256" key="5">
    <source>
        <dbReference type="ARBA" id="ARBA00023110"/>
    </source>
</evidence>
<dbReference type="PANTHER" id="PTHR47861">
    <property type="entry name" value="FKBP-TYPE PEPTIDYL-PROLYL CIS-TRANS ISOMERASE SLYD"/>
    <property type="match status" value="1"/>
</dbReference>
<reference evidence="12" key="1">
    <citation type="submission" date="2023-06" db="EMBL/GenBank/DDBJ databases">
        <title>Cytophagales bacterium Strain LB-30, isolated from soil.</title>
        <authorList>
            <person name="Liu B."/>
        </authorList>
    </citation>
    <scope>NUCLEOTIDE SEQUENCE</scope>
    <source>
        <strain evidence="12">LB-30</strain>
    </source>
</reference>
<comment type="subcellular location">
    <subcellularLocation>
        <location evidence="2">Cytoplasm</location>
    </subcellularLocation>
</comment>
<comment type="function">
    <text evidence="8">Also involved in hydrogenase metallocenter assembly, probably by participating in the nickel insertion step. This function in hydrogenase biosynthesis requires chaperone activity and the presence of the metal-binding domain, but not PPIase activity.</text>
</comment>
<evidence type="ECO:0000256" key="2">
    <source>
        <dbReference type="ARBA" id="ARBA00004496"/>
    </source>
</evidence>
<evidence type="ECO:0000256" key="8">
    <source>
        <dbReference type="ARBA" id="ARBA00037071"/>
    </source>
</evidence>
<dbReference type="EMBL" id="JAUHJS010000008">
    <property type="protein sequence ID" value="MDN4166811.1"/>
    <property type="molecule type" value="Genomic_DNA"/>
</dbReference>
<comment type="catalytic activity">
    <reaction evidence="1 9 10">
        <text>[protein]-peptidylproline (omega=180) = [protein]-peptidylproline (omega=0)</text>
        <dbReference type="Rhea" id="RHEA:16237"/>
        <dbReference type="Rhea" id="RHEA-COMP:10747"/>
        <dbReference type="Rhea" id="RHEA-COMP:10748"/>
        <dbReference type="ChEBI" id="CHEBI:83833"/>
        <dbReference type="ChEBI" id="CHEBI:83834"/>
        <dbReference type="EC" id="5.2.1.8"/>
    </reaction>
</comment>
<dbReference type="Pfam" id="PF00254">
    <property type="entry name" value="FKBP_C"/>
    <property type="match status" value="1"/>
</dbReference>
<dbReference type="PANTHER" id="PTHR47861:SF3">
    <property type="entry name" value="FKBP-TYPE PEPTIDYL-PROLYL CIS-TRANS ISOMERASE SLYD"/>
    <property type="match status" value="1"/>
</dbReference>
<dbReference type="EC" id="5.2.1.8" evidence="10"/>
<evidence type="ECO:0000256" key="6">
    <source>
        <dbReference type="ARBA" id="ARBA00023186"/>
    </source>
</evidence>
<gene>
    <name evidence="12" type="ORF">QWY31_14965</name>
</gene>
<dbReference type="InterPro" id="IPR001179">
    <property type="entry name" value="PPIase_FKBP_dom"/>
</dbReference>
<evidence type="ECO:0000256" key="9">
    <source>
        <dbReference type="PROSITE-ProRule" id="PRU00277"/>
    </source>
</evidence>
<sequence>MIIEKNKVVELTYELWVDKGDGNKEFKEKTTKENPLAFLFGAGNLLPLFEDNIEGKKIGDTFAFSIDPANGYGEYDSEHVAEIPRTIFVGQDNQQFEPKVGQQIPMQDNQGNHFMGLVKSVGAEKVTMDFNHPMAGFNLHFTGEIVGLREATTEELAHGHAHGPGGHHH</sequence>
<dbReference type="Proteomes" id="UP001168552">
    <property type="component" value="Unassembled WGS sequence"/>
</dbReference>
<accession>A0ABT8F9D6</accession>
<evidence type="ECO:0000256" key="3">
    <source>
        <dbReference type="ARBA" id="ARBA00006577"/>
    </source>
</evidence>
<evidence type="ECO:0000256" key="7">
    <source>
        <dbReference type="ARBA" id="ARBA00023235"/>
    </source>
</evidence>
<dbReference type="SUPFAM" id="SSF54534">
    <property type="entry name" value="FKBP-like"/>
    <property type="match status" value="1"/>
</dbReference>
<keyword evidence="13" id="KW-1185">Reference proteome</keyword>
<evidence type="ECO:0000256" key="10">
    <source>
        <dbReference type="RuleBase" id="RU003915"/>
    </source>
</evidence>
<dbReference type="InterPro" id="IPR046357">
    <property type="entry name" value="PPIase_dom_sf"/>
</dbReference>
<dbReference type="Gene3D" id="3.10.50.40">
    <property type="match status" value="1"/>
</dbReference>
<organism evidence="12 13">
    <name type="scientific">Shiella aurantiaca</name>
    <dbReference type="NCBI Taxonomy" id="3058365"/>
    <lineage>
        <taxon>Bacteria</taxon>
        <taxon>Pseudomonadati</taxon>
        <taxon>Bacteroidota</taxon>
        <taxon>Cytophagia</taxon>
        <taxon>Cytophagales</taxon>
        <taxon>Shiellaceae</taxon>
        <taxon>Shiella</taxon>
    </lineage>
</organism>
<comment type="similarity">
    <text evidence="3 10">Belongs to the FKBP-type PPIase family.</text>
</comment>